<dbReference type="PANTHER" id="PTHR43837">
    <property type="entry name" value="RIBOSOMAL PROTEIN S12 METHYLTHIOTRANSFERASE RIMO"/>
    <property type="match status" value="1"/>
</dbReference>
<gene>
    <name evidence="8" type="primary">rimO</name>
    <name evidence="11" type="ordered locus">Spirs_3758</name>
</gene>
<dbReference type="InterPro" id="IPR012340">
    <property type="entry name" value="NA-bd_OB-fold"/>
</dbReference>
<dbReference type="CDD" id="cd01335">
    <property type="entry name" value="Radical_SAM"/>
    <property type="match status" value="1"/>
</dbReference>
<proteinExistence type="inferred from homology"/>
<keyword evidence="4 8" id="KW-0949">S-adenosyl-L-methionine</keyword>
<sequence>MTHKRYYIEKLGCAKNQVDAEIIAARLDDAGWQYVEDAGAADLIIINSCGFIEAARQEAVNVTLSARADYPKARILFAGCMAQRYGARLLEEMTEIDGVFGNFAVDDITDILEPLFEDKRPVLLPEETKLACNRNRLFSFPGSSYLRISEGCNHFCSYCAIPLIRGSLRSVPMEQVVKEADRLIRNGVKEINLVAQDLAAYGTDQGTASLFPELLRRLSSLEGDFWLRMLYIHPDHFPKEIFPILQADSRILPYFDIPLQHAHPKILSSMGRRGDAEGYLALIREIRSALPDATIRSTFLLGYPGEGGKEAAALESFIAEARLDWAGFFLFSREEGTKAALLRGPLMQRLAMPAAERRLRRLQKLQESISMERAALRVGIETKVLIEEPVKEEDVALGRAWFQAPEVDGATVVSAPALKAGDWMTCRIVRSNGFDLEAVCV</sequence>
<feature type="domain" description="MTTase N-terminal" evidence="9">
    <location>
        <begin position="4"/>
        <end position="117"/>
    </location>
</feature>
<dbReference type="InterPro" id="IPR005839">
    <property type="entry name" value="Methylthiotransferase"/>
</dbReference>
<comment type="function">
    <text evidence="8">Catalyzes the methylthiolation of an aspartic acid residue of ribosomal protein uS12.</text>
</comment>
<keyword evidence="6 8" id="KW-0408">Iron</keyword>
<dbReference type="InterPro" id="IPR002792">
    <property type="entry name" value="TRAM_dom"/>
</dbReference>
<dbReference type="FunFam" id="3.80.30.20:FF:000001">
    <property type="entry name" value="tRNA-2-methylthio-N(6)-dimethylallyladenosine synthase 2"/>
    <property type="match status" value="1"/>
</dbReference>
<dbReference type="Proteomes" id="UP000002318">
    <property type="component" value="Chromosome"/>
</dbReference>
<dbReference type="eggNOG" id="COG0621">
    <property type="taxonomic scope" value="Bacteria"/>
</dbReference>
<dbReference type="SFLD" id="SFLDS00029">
    <property type="entry name" value="Radical_SAM"/>
    <property type="match status" value="1"/>
</dbReference>
<dbReference type="Pfam" id="PF00919">
    <property type="entry name" value="UPF0004"/>
    <property type="match status" value="1"/>
</dbReference>
<dbReference type="HAMAP" id="MF_01865">
    <property type="entry name" value="MTTase_RimO"/>
    <property type="match status" value="1"/>
</dbReference>
<keyword evidence="3 8" id="KW-0808">Transferase</keyword>
<dbReference type="GO" id="GO:0035599">
    <property type="term" value="F:aspartic acid methylthiotransferase activity"/>
    <property type="evidence" value="ECO:0007669"/>
    <property type="project" value="TreeGrafter"/>
</dbReference>
<dbReference type="InterPro" id="IPR023404">
    <property type="entry name" value="rSAM_horseshoe"/>
</dbReference>
<dbReference type="Pfam" id="PF04055">
    <property type="entry name" value="Radical_SAM"/>
    <property type="match status" value="1"/>
</dbReference>
<evidence type="ECO:0000256" key="2">
    <source>
        <dbReference type="ARBA" id="ARBA00022490"/>
    </source>
</evidence>
<dbReference type="InterPro" id="IPR013848">
    <property type="entry name" value="Methylthiotransferase_N"/>
</dbReference>
<dbReference type="GO" id="GO:0046872">
    <property type="term" value="F:metal ion binding"/>
    <property type="evidence" value="ECO:0007669"/>
    <property type="project" value="UniProtKB-KW"/>
</dbReference>
<dbReference type="InterPro" id="IPR006638">
    <property type="entry name" value="Elp3/MiaA/NifB-like_rSAM"/>
</dbReference>
<dbReference type="SUPFAM" id="SSF102114">
    <property type="entry name" value="Radical SAM enzymes"/>
    <property type="match status" value="1"/>
</dbReference>
<dbReference type="GO" id="GO:0103039">
    <property type="term" value="F:protein methylthiotransferase activity"/>
    <property type="evidence" value="ECO:0007669"/>
    <property type="project" value="UniProtKB-EC"/>
</dbReference>
<reference evidence="11 12" key="1">
    <citation type="journal article" date="2010" name="Stand. Genomic Sci.">
        <title>Complete genome sequence of Spirochaeta smaragdinae type strain (SEBR 4228).</title>
        <authorList>
            <person name="Mavromatis K."/>
            <person name="Yasawong M."/>
            <person name="Chertkov O."/>
            <person name="Lapidus A."/>
            <person name="Lucas S."/>
            <person name="Nolan M."/>
            <person name="Del Rio T.G."/>
            <person name="Tice H."/>
            <person name="Cheng J.F."/>
            <person name="Pitluck S."/>
            <person name="Liolios K."/>
            <person name="Ivanova N."/>
            <person name="Tapia R."/>
            <person name="Han C."/>
            <person name="Bruce D."/>
            <person name="Goodwin L."/>
            <person name="Pati A."/>
            <person name="Chen A."/>
            <person name="Palaniappan K."/>
            <person name="Land M."/>
            <person name="Hauser L."/>
            <person name="Chang Y.J."/>
            <person name="Jeffries C.D."/>
            <person name="Detter J.C."/>
            <person name="Rohde M."/>
            <person name="Brambilla E."/>
            <person name="Spring S."/>
            <person name="Goker M."/>
            <person name="Sikorski J."/>
            <person name="Woyke T."/>
            <person name="Bristow J."/>
            <person name="Eisen J.A."/>
            <person name="Markowitz V."/>
            <person name="Hugenholtz P."/>
            <person name="Klenk H.P."/>
            <person name="Kyrpides N.C."/>
        </authorList>
    </citation>
    <scope>NUCLEOTIDE SEQUENCE [LARGE SCALE GENOMIC DNA]</scope>
    <source>
        <strain evidence="12">DSM 11293 / JCM 15392 / SEBR 4228</strain>
    </source>
</reference>
<dbReference type="GO" id="GO:0006400">
    <property type="term" value="P:tRNA modification"/>
    <property type="evidence" value="ECO:0007669"/>
    <property type="project" value="InterPro"/>
</dbReference>
<comment type="catalytic activity">
    <reaction evidence="8">
        <text>L-aspartate(89)-[ribosomal protein uS12]-hydrogen + (sulfur carrier)-SH + AH2 + 2 S-adenosyl-L-methionine = 3-methylsulfanyl-L-aspartate(89)-[ribosomal protein uS12]-hydrogen + (sulfur carrier)-H + 5'-deoxyadenosine + L-methionine + A + S-adenosyl-L-homocysteine + 2 H(+)</text>
        <dbReference type="Rhea" id="RHEA:37087"/>
        <dbReference type="Rhea" id="RHEA-COMP:10460"/>
        <dbReference type="Rhea" id="RHEA-COMP:10461"/>
        <dbReference type="Rhea" id="RHEA-COMP:14737"/>
        <dbReference type="Rhea" id="RHEA-COMP:14739"/>
        <dbReference type="ChEBI" id="CHEBI:13193"/>
        <dbReference type="ChEBI" id="CHEBI:15378"/>
        <dbReference type="ChEBI" id="CHEBI:17319"/>
        <dbReference type="ChEBI" id="CHEBI:17499"/>
        <dbReference type="ChEBI" id="CHEBI:29917"/>
        <dbReference type="ChEBI" id="CHEBI:29961"/>
        <dbReference type="ChEBI" id="CHEBI:57844"/>
        <dbReference type="ChEBI" id="CHEBI:57856"/>
        <dbReference type="ChEBI" id="CHEBI:59789"/>
        <dbReference type="ChEBI" id="CHEBI:64428"/>
        <dbReference type="ChEBI" id="CHEBI:73599"/>
        <dbReference type="EC" id="2.8.4.4"/>
    </reaction>
</comment>
<evidence type="ECO:0000256" key="8">
    <source>
        <dbReference type="HAMAP-Rule" id="MF_01865"/>
    </source>
</evidence>
<feature type="binding site" evidence="8">
    <location>
        <position position="80"/>
    </location>
    <ligand>
        <name>[4Fe-4S] cluster</name>
        <dbReference type="ChEBI" id="CHEBI:49883"/>
        <label>1</label>
    </ligand>
</feature>
<evidence type="ECO:0000313" key="12">
    <source>
        <dbReference type="Proteomes" id="UP000002318"/>
    </source>
</evidence>
<dbReference type="Gene3D" id="3.40.50.12160">
    <property type="entry name" value="Methylthiotransferase, N-terminal domain"/>
    <property type="match status" value="1"/>
</dbReference>
<dbReference type="InterPro" id="IPR058240">
    <property type="entry name" value="rSAM_sf"/>
</dbReference>
<evidence type="ECO:0000256" key="4">
    <source>
        <dbReference type="ARBA" id="ARBA00022691"/>
    </source>
</evidence>
<dbReference type="GO" id="GO:0005829">
    <property type="term" value="C:cytosol"/>
    <property type="evidence" value="ECO:0007669"/>
    <property type="project" value="TreeGrafter"/>
</dbReference>
<feature type="binding site" evidence="8">
    <location>
        <position position="156"/>
    </location>
    <ligand>
        <name>[4Fe-4S] cluster</name>
        <dbReference type="ChEBI" id="CHEBI:49883"/>
        <label>2</label>
        <note>4Fe-4S-S-AdoMet</note>
    </ligand>
</feature>
<name>E1R7Y9_SEDSS</name>
<keyword evidence="5 8" id="KW-0479">Metal-binding</keyword>
<evidence type="ECO:0000259" key="10">
    <source>
        <dbReference type="PROSITE" id="PS51918"/>
    </source>
</evidence>
<dbReference type="KEGG" id="ssm:Spirs_3758"/>
<protein>
    <recommendedName>
        <fullName evidence="8">Ribosomal protein uS12 methylthiotransferase RimO</fullName>
        <shortName evidence="8">uS12 MTTase</shortName>
        <shortName evidence="8">uS12 methylthiotransferase</shortName>
        <ecNumber evidence="8">2.8.4.4</ecNumber>
    </recommendedName>
    <alternativeName>
        <fullName evidence="8">Ribosomal protein uS12 (aspartate-C(3))-methylthiotransferase</fullName>
    </alternativeName>
    <alternativeName>
        <fullName evidence="8">Ribosome maturation factor RimO</fullName>
    </alternativeName>
</protein>
<feature type="domain" description="Radical SAM core" evidence="10">
    <location>
        <begin position="138"/>
        <end position="372"/>
    </location>
</feature>
<keyword evidence="12" id="KW-1185">Reference proteome</keyword>
<dbReference type="Pfam" id="PF18693">
    <property type="entry name" value="TRAM_2"/>
    <property type="match status" value="1"/>
</dbReference>
<dbReference type="PROSITE" id="PS51449">
    <property type="entry name" value="MTTASE_N"/>
    <property type="match status" value="1"/>
</dbReference>
<dbReference type="InterPro" id="IPR005840">
    <property type="entry name" value="Ribosomal_uS12_MeSTrfase_RimO"/>
</dbReference>
<dbReference type="SFLD" id="SFLDG01082">
    <property type="entry name" value="B12-binding_domain_containing"/>
    <property type="match status" value="1"/>
</dbReference>
<dbReference type="EC" id="2.8.4.4" evidence="8"/>
<feature type="binding site" evidence="8">
    <location>
        <position position="49"/>
    </location>
    <ligand>
        <name>[4Fe-4S] cluster</name>
        <dbReference type="ChEBI" id="CHEBI:49883"/>
        <label>1</label>
    </ligand>
</feature>
<feature type="binding site" evidence="8">
    <location>
        <position position="152"/>
    </location>
    <ligand>
        <name>[4Fe-4S] cluster</name>
        <dbReference type="ChEBI" id="CHEBI:49883"/>
        <label>2</label>
        <note>4Fe-4S-S-AdoMet</note>
    </ligand>
</feature>
<dbReference type="EMBL" id="CP002116">
    <property type="protein sequence ID" value="ADK82844.1"/>
    <property type="molecule type" value="Genomic_DNA"/>
</dbReference>
<dbReference type="PANTHER" id="PTHR43837:SF1">
    <property type="entry name" value="RIBOSOMAL PROTEIN US12 METHYLTHIOTRANSFERASE RIMO"/>
    <property type="match status" value="1"/>
</dbReference>
<dbReference type="SFLD" id="SFLDG01061">
    <property type="entry name" value="methylthiotransferase"/>
    <property type="match status" value="1"/>
</dbReference>
<evidence type="ECO:0000313" key="11">
    <source>
        <dbReference type="EMBL" id="ADK82844.1"/>
    </source>
</evidence>
<evidence type="ECO:0000256" key="7">
    <source>
        <dbReference type="ARBA" id="ARBA00023014"/>
    </source>
</evidence>
<dbReference type="InterPro" id="IPR020612">
    <property type="entry name" value="Methylthiotransferase_CS"/>
</dbReference>
<accession>E1R7Y9</accession>
<dbReference type="RefSeq" id="WP_013256303.1">
    <property type="nucleotide sequence ID" value="NC_014364.1"/>
</dbReference>
<evidence type="ECO:0000256" key="6">
    <source>
        <dbReference type="ARBA" id="ARBA00023004"/>
    </source>
</evidence>
<dbReference type="GO" id="GO:0051539">
    <property type="term" value="F:4 iron, 4 sulfur cluster binding"/>
    <property type="evidence" value="ECO:0007669"/>
    <property type="project" value="UniProtKB-UniRule"/>
</dbReference>
<evidence type="ECO:0000256" key="1">
    <source>
        <dbReference type="ARBA" id="ARBA00022485"/>
    </source>
</evidence>
<dbReference type="NCBIfam" id="TIGR01125">
    <property type="entry name" value="30S ribosomal protein S12 methylthiotransferase RimO"/>
    <property type="match status" value="1"/>
</dbReference>
<evidence type="ECO:0000259" key="9">
    <source>
        <dbReference type="PROSITE" id="PS51449"/>
    </source>
</evidence>
<dbReference type="SMART" id="SM00729">
    <property type="entry name" value="Elp3"/>
    <property type="match status" value="1"/>
</dbReference>
<feature type="binding site" evidence="8">
    <location>
        <position position="159"/>
    </location>
    <ligand>
        <name>[4Fe-4S] cluster</name>
        <dbReference type="ChEBI" id="CHEBI:49883"/>
        <label>2</label>
        <note>4Fe-4S-S-AdoMet</note>
    </ligand>
</feature>
<evidence type="ECO:0000256" key="3">
    <source>
        <dbReference type="ARBA" id="ARBA00022679"/>
    </source>
</evidence>
<keyword evidence="1 8" id="KW-0004">4Fe-4S</keyword>
<dbReference type="PROSITE" id="PS51918">
    <property type="entry name" value="RADICAL_SAM"/>
    <property type="match status" value="1"/>
</dbReference>
<dbReference type="InterPro" id="IPR007197">
    <property type="entry name" value="rSAM"/>
</dbReference>
<dbReference type="Gene3D" id="3.80.30.20">
    <property type="entry name" value="tm_1862 like domain"/>
    <property type="match status" value="1"/>
</dbReference>
<comment type="subcellular location">
    <subcellularLocation>
        <location evidence="8">Cytoplasm</location>
    </subcellularLocation>
</comment>
<dbReference type="STRING" id="573413.Spirs_3758"/>
<dbReference type="AlphaFoldDB" id="E1R7Y9"/>
<organism evidence="11 12">
    <name type="scientific">Sediminispirochaeta smaragdinae (strain DSM 11293 / JCM 15392 / SEBR 4228)</name>
    <name type="common">Spirochaeta smaragdinae</name>
    <dbReference type="NCBI Taxonomy" id="573413"/>
    <lineage>
        <taxon>Bacteria</taxon>
        <taxon>Pseudomonadati</taxon>
        <taxon>Spirochaetota</taxon>
        <taxon>Spirochaetia</taxon>
        <taxon>Spirochaetales</taxon>
        <taxon>Spirochaetaceae</taxon>
        <taxon>Sediminispirochaeta</taxon>
    </lineage>
</organism>
<dbReference type="OrthoDB" id="9805215at2"/>
<dbReference type="NCBIfam" id="TIGR00089">
    <property type="entry name" value="MiaB/RimO family radical SAM methylthiotransferase"/>
    <property type="match status" value="1"/>
</dbReference>
<dbReference type="HOGENOM" id="CLU_018697_0_1_12"/>
<dbReference type="Gene3D" id="2.40.50.140">
    <property type="entry name" value="Nucleic acid-binding proteins"/>
    <property type="match status" value="1"/>
</dbReference>
<feature type="binding site" evidence="8">
    <location>
        <position position="13"/>
    </location>
    <ligand>
        <name>[4Fe-4S] cluster</name>
        <dbReference type="ChEBI" id="CHEBI:49883"/>
        <label>1</label>
    </ligand>
</feature>
<dbReference type="PROSITE" id="PS01278">
    <property type="entry name" value="MTTASE_RADICAL"/>
    <property type="match status" value="1"/>
</dbReference>
<keyword evidence="7 8" id="KW-0411">Iron-sulfur</keyword>
<comment type="cofactor">
    <cofactor evidence="8">
        <name>[4Fe-4S] cluster</name>
        <dbReference type="ChEBI" id="CHEBI:49883"/>
    </cofactor>
    <text evidence="8">Binds 2 [4Fe-4S] clusters. One cluster is coordinated with 3 cysteines and an exchangeable S-adenosyl-L-methionine.</text>
</comment>
<comment type="similarity">
    <text evidence="8">Belongs to the methylthiotransferase family. RimO subfamily.</text>
</comment>
<keyword evidence="2 8" id="KW-0963">Cytoplasm</keyword>
<dbReference type="InterPro" id="IPR038135">
    <property type="entry name" value="Methylthiotransferase_N_sf"/>
</dbReference>
<evidence type="ECO:0000256" key="5">
    <source>
        <dbReference type="ARBA" id="ARBA00022723"/>
    </source>
</evidence>